<protein>
    <submittedName>
        <fullName evidence="15">P53 domain containing protein</fullName>
    </submittedName>
</protein>
<comment type="similarity">
    <text evidence="3">Belongs to the p53 family.</text>
</comment>
<accession>A0A482VJ61</accession>
<dbReference type="SUPFAM" id="SSF49417">
    <property type="entry name" value="p53-like transcription factors"/>
    <property type="match status" value="1"/>
</dbReference>
<name>A0A482VJ61_ASBVE</name>
<dbReference type="PANTHER" id="PTHR11447:SF16">
    <property type="entry name" value="P53 PROTEIN LONG FORM VARIANT 1"/>
    <property type="match status" value="1"/>
</dbReference>
<proteinExistence type="inferred from homology"/>
<dbReference type="Pfam" id="PF00870">
    <property type="entry name" value="P53"/>
    <property type="match status" value="1"/>
</dbReference>
<evidence type="ECO:0000256" key="4">
    <source>
        <dbReference type="ARBA" id="ARBA00022703"/>
    </source>
</evidence>
<evidence type="ECO:0000256" key="9">
    <source>
        <dbReference type="ARBA" id="ARBA00023159"/>
    </source>
</evidence>
<dbReference type="Gene3D" id="2.60.40.720">
    <property type="match status" value="1"/>
</dbReference>
<gene>
    <name evidence="15" type="ORF">BDFB_003052</name>
</gene>
<evidence type="ECO:0000256" key="6">
    <source>
        <dbReference type="ARBA" id="ARBA00022833"/>
    </source>
</evidence>
<dbReference type="GO" id="GO:0000978">
    <property type="term" value="F:RNA polymerase II cis-regulatory region sequence-specific DNA binding"/>
    <property type="evidence" value="ECO:0007669"/>
    <property type="project" value="TreeGrafter"/>
</dbReference>
<evidence type="ECO:0000259" key="14">
    <source>
        <dbReference type="Pfam" id="PF00870"/>
    </source>
</evidence>
<keyword evidence="4" id="KW-0053">Apoptosis</keyword>
<evidence type="ECO:0000256" key="3">
    <source>
        <dbReference type="ARBA" id="ARBA00006167"/>
    </source>
</evidence>
<evidence type="ECO:0000256" key="8">
    <source>
        <dbReference type="ARBA" id="ARBA00023125"/>
    </source>
</evidence>
<keyword evidence="7" id="KW-0805">Transcription regulation</keyword>
<reference evidence="15 16" key="1">
    <citation type="submission" date="2017-03" db="EMBL/GenBank/DDBJ databases">
        <title>Genome of the blue death feigning beetle - Asbolus verrucosus.</title>
        <authorList>
            <person name="Rider S.D."/>
        </authorList>
    </citation>
    <scope>NUCLEOTIDE SEQUENCE [LARGE SCALE GENOMIC DNA]</scope>
    <source>
        <strain evidence="15">Butters</strain>
        <tissue evidence="15">Head and leg muscle</tissue>
    </source>
</reference>
<comment type="subcellular location">
    <subcellularLocation>
        <location evidence="2">Nucleus</location>
    </subcellularLocation>
</comment>
<dbReference type="InterPro" id="IPR012346">
    <property type="entry name" value="p53/RUNT-type_TF_DNA-bd_sf"/>
</dbReference>
<dbReference type="GO" id="GO:0006915">
    <property type="term" value="P:apoptotic process"/>
    <property type="evidence" value="ECO:0007669"/>
    <property type="project" value="UniProtKB-KW"/>
</dbReference>
<feature type="non-terminal residue" evidence="15">
    <location>
        <position position="108"/>
    </location>
</feature>
<dbReference type="AlphaFoldDB" id="A0A482VJ61"/>
<dbReference type="OrthoDB" id="5915660at2759"/>
<dbReference type="InterPro" id="IPR008967">
    <property type="entry name" value="p53-like_TF_DNA-bd_sf"/>
</dbReference>
<feature type="region of interest" description="Disordered" evidence="13">
    <location>
        <begin position="19"/>
        <end position="49"/>
    </location>
</feature>
<dbReference type="PANTHER" id="PTHR11447">
    <property type="entry name" value="CELLULAR TUMOR ANTIGEN P53"/>
    <property type="match status" value="1"/>
</dbReference>
<feature type="cross-link" description="Glycyl lysine isopeptide (Lys-Gly) (interchain with G-Cter in ubiquitin)" evidence="12">
    <location>
        <position position="27"/>
    </location>
</feature>
<keyword evidence="8" id="KW-0238">DNA-binding</keyword>
<dbReference type="InterPro" id="IPR002117">
    <property type="entry name" value="p53_tumour_suppressor"/>
</dbReference>
<keyword evidence="11" id="KW-0539">Nucleus</keyword>
<evidence type="ECO:0000256" key="11">
    <source>
        <dbReference type="ARBA" id="ARBA00023242"/>
    </source>
</evidence>
<dbReference type="InterPro" id="IPR011615">
    <property type="entry name" value="p53_DNA-bd"/>
</dbReference>
<dbReference type="Proteomes" id="UP000292052">
    <property type="component" value="Unassembled WGS sequence"/>
</dbReference>
<evidence type="ECO:0000256" key="10">
    <source>
        <dbReference type="ARBA" id="ARBA00023163"/>
    </source>
</evidence>
<comment type="caution">
    <text evidence="15">The sequence shown here is derived from an EMBL/GenBank/DDBJ whole genome shotgun (WGS) entry which is preliminary data.</text>
</comment>
<keyword evidence="6" id="KW-0862">Zinc</keyword>
<dbReference type="GO" id="GO:0005634">
    <property type="term" value="C:nucleus"/>
    <property type="evidence" value="ECO:0007669"/>
    <property type="project" value="UniProtKB-SubCell"/>
</dbReference>
<comment type="cofactor">
    <cofactor evidence="1">
        <name>Zn(2+)</name>
        <dbReference type="ChEBI" id="CHEBI:29105"/>
    </cofactor>
</comment>
<evidence type="ECO:0000256" key="7">
    <source>
        <dbReference type="ARBA" id="ARBA00023015"/>
    </source>
</evidence>
<evidence type="ECO:0000256" key="1">
    <source>
        <dbReference type="ARBA" id="ARBA00001947"/>
    </source>
</evidence>
<evidence type="ECO:0000256" key="2">
    <source>
        <dbReference type="ARBA" id="ARBA00004123"/>
    </source>
</evidence>
<evidence type="ECO:0000313" key="16">
    <source>
        <dbReference type="Proteomes" id="UP000292052"/>
    </source>
</evidence>
<sequence length="108" mass="12378">GEVLGRRVLCVRICSCPKRDREKEEKKKENTGKKRKIEKKVASPSPSTTAVDTRVFPFSVNIVGEENYKRLVHFSRSLMANEIVKQEGRNDAPFRKCLNEINTLNKSD</sequence>
<evidence type="ECO:0000256" key="12">
    <source>
        <dbReference type="PIRSR" id="PIRSR602117-3"/>
    </source>
</evidence>
<keyword evidence="16" id="KW-1185">Reference proteome</keyword>
<evidence type="ECO:0000313" key="15">
    <source>
        <dbReference type="EMBL" id="RZC32704.1"/>
    </source>
</evidence>
<evidence type="ECO:0000256" key="5">
    <source>
        <dbReference type="ARBA" id="ARBA00022723"/>
    </source>
</evidence>
<feature type="domain" description="p53 DNA-binding" evidence="14">
    <location>
        <begin position="1"/>
        <end position="27"/>
    </location>
</feature>
<keyword evidence="9" id="KW-0010">Activator</keyword>
<evidence type="ECO:0000256" key="13">
    <source>
        <dbReference type="SAM" id="MobiDB-lite"/>
    </source>
</evidence>
<keyword evidence="5" id="KW-0479">Metal-binding</keyword>
<keyword evidence="10" id="KW-0804">Transcription</keyword>
<dbReference type="GO" id="GO:0000981">
    <property type="term" value="F:DNA-binding transcription factor activity, RNA polymerase II-specific"/>
    <property type="evidence" value="ECO:0007669"/>
    <property type="project" value="TreeGrafter"/>
</dbReference>
<feature type="non-terminal residue" evidence="15">
    <location>
        <position position="1"/>
    </location>
</feature>
<feature type="compositionally biased region" description="Basic and acidic residues" evidence="13">
    <location>
        <begin position="19"/>
        <end position="32"/>
    </location>
</feature>
<dbReference type="GO" id="GO:0046872">
    <property type="term" value="F:metal ion binding"/>
    <property type="evidence" value="ECO:0007669"/>
    <property type="project" value="UniProtKB-KW"/>
</dbReference>
<dbReference type="EMBL" id="QDEB01095211">
    <property type="protein sequence ID" value="RZC32704.1"/>
    <property type="molecule type" value="Genomic_DNA"/>
</dbReference>
<organism evidence="15 16">
    <name type="scientific">Asbolus verrucosus</name>
    <name type="common">Desert ironclad beetle</name>
    <dbReference type="NCBI Taxonomy" id="1661398"/>
    <lineage>
        <taxon>Eukaryota</taxon>
        <taxon>Metazoa</taxon>
        <taxon>Ecdysozoa</taxon>
        <taxon>Arthropoda</taxon>
        <taxon>Hexapoda</taxon>
        <taxon>Insecta</taxon>
        <taxon>Pterygota</taxon>
        <taxon>Neoptera</taxon>
        <taxon>Endopterygota</taxon>
        <taxon>Coleoptera</taxon>
        <taxon>Polyphaga</taxon>
        <taxon>Cucujiformia</taxon>
        <taxon>Tenebrionidae</taxon>
        <taxon>Pimeliinae</taxon>
        <taxon>Asbolus</taxon>
    </lineage>
</organism>